<evidence type="ECO:0000313" key="2">
    <source>
        <dbReference type="EMBL" id="CAG5100137.1"/>
    </source>
</evidence>
<name>A0ABN7SLN1_OIKDI</name>
<dbReference type="EMBL" id="OU015569">
    <property type="protein sequence ID" value="CAG5100137.1"/>
    <property type="molecule type" value="Genomic_DNA"/>
</dbReference>
<keyword evidence="3" id="KW-1185">Reference proteome</keyword>
<evidence type="ECO:0000313" key="3">
    <source>
        <dbReference type="Proteomes" id="UP001158576"/>
    </source>
</evidence>
<accession>A0ABN7SLN1</accession>
<evidence type="ECO:0000256" key="1">
    <source>
        <dbReference type="SAM" id="Coils"/>
    </source>
</evidence>
<feature type="coiled-coil region" evidence="1">
    <location>
        <begin position="115"/>
        <end position="142"/>
    </location>
</feature>
<dbReference type="Proteomes" id="UP001158576">
    <property type="component" value="Chromosome XSR"/>
</dbReference>
<keyword evidence="1" id="KW-0175">Coiled coil</keyword>
<reference evidence="2 3" key="1">
    <citation type="submission" date="2021-04" db="EMBL/GenBank/DDBJ databases">
        <authorList>
            <person name="Bliznina A."/>
        </authorList>
    </citation>
    <scope>NUCLEOTIDE SEQUENCE [LARGE SCALE GENOMIC DNA]</scope>
</reference>
<protein>
    <submittedName>
        <fullName evidence="2">Oidioi.mRNA.OKI2018_I69.XSR.g16860.t1.cds</fullName>
    </submittedName>
</protein>
<dbReference type="SUPFAM" id="SSF58100">
    <property type="entry name" value="Bacterial hemolysins"/>
    <property type="match status" value="1"/>
</dbReference>
<gene>
    <name evidence="2" type="ORF">OKIOD_LOCUS8418</name>
</gene>
<organism evidence="2 3">
    <name type="scientific">Oikopleura dioica</name>
    <name type="common">Tunicate</name>
    <dbReference type="NCBI Taxonomy" id="34765"/>
    <lineage>
        <taxon>Eukaryota</taxon>
        <taxon>Metazoa</taxon>
        <taxon>Chordata</taxon>
        <taxon>Tunicata</taxon>
        <taxon>Appendicularia</taxon>
        <taxon>Copelata</taxon>
        <taxon>Oikopleuridae</taxon>
        <taxon>Oikopleura</taxon>
    </lineage>
</organism>
<sequence>MKFLAFLVFCVLAQFEDKNRDACNEIGGYLNRLDQIQNFTIDLSHRVRDLEVRQTTNPREFLRQMAILFTDRIDVMKSDMLEQLQKITKHEERLAEFYGELRQHSSSVSTNGANIEFNQKMIEQLRQKIEKLVDQNSEQNVSE</sequence>
<proteinExistence type="predicted"/>